<dbReference type="AlphaFoldDB" id="A0A931GZH0"/>
<accession>A0A931GZH0</accession>
<sequence>MTARKIRHRFSIQKPADFNSMKRKSTLIFILVLFICSRSFAQAMHDSLYYTTFPNALTVRLYSLKDFANFSLASSNGNSKMQYRSNTTVNLGAGLTYKNVSGNLSFGFGFLNNKTEEKGKTSTIDFQLHFFPSKWTSDVLFLRYKGFYANRELQPHIAGNNIYYRPDISLNLLGGSLYRIQNGSRFSYRTAFYQNEWLRKSSGSFLYGGAAYYQGISSDDSSLLIQKTTGAALPGLNNFHFITIGPGAGYAQSLVFKHHFYIIGSAIINANVVFATNETTTGKDRRTGIEPSLNFKTAAGYAGNRWNVSLSWAGNVLIAKQPFAEKANVFPTSEVRFTVARHIMLKKPIPVVGNVIEKIFGKGY</sequence>
<evidence type="ECO:0000313" key="2">
    <source>
        <dbReference type="Proteomes" id="UP000628448"/>
    </source>
</evidence>
<reference evidence="1" key="1">
    <citation type="submission" date="2020-11" db="EMBL/GenBank/DDBJ databases">
        <title>Bacterial whole genome sequence for Panacibacter sp. DH6.</title>
        <authorList>
            <person name="Le V."/>
            <person name="Ko S."/>
            <person name="Ahn C.-Y."/>
            <person name="Oh H.-M."/>
        </authorList>
    </citation>
    <scope>NUCLEOTIDE SEQUENCE</scope>
    <source>
        <strain evidence="1">DH6</strain>
    </source>
</reference>
<keyword evidence="2" id="KW-1185">Reference proteome</keyword>
<dbReference type="InterPro" id="IPR025535">
    <property type="entry name" value="DUF4421"/>
</dbReference>
<evidence type="ECO:0000313" key="1">
    <source>
        <dbReference type="EMBL" id="MBG9378221.1"/>
    </source>
</evidence>
<comment type="caution">
    <text evidence="1">The sequence shown here is derived from an EMBL/GenBank/DDBJ whole genome shotgun (WGS) entry which is preliminary data.</text>
</comment>
<dbReference type="EMBL" id="JADWYR010000002">
    <property type="protein sequence ID" value="MBG9378221.1"/>
    <property type="molecule type" value="Genomic_DNA"/>
</dbReference>
<dbReference type="RefSeq" id="WP_196992264.1">
    <property type="nucleotide sequence ID" value="NZ_JADWYR010000002.1"/>
</dbReference>
<protein>
    <submittedName>
        <fullName evidence="1">DUF4421 family protein</fullName>
    </submittedName>
</protein>
<dbReference type="Proteomes" id="UP000628448">
    <property type="component" value="Unassembled WGS sequence"/>
</dbReference>
<name>A0A931GZH0_9BACT</name>
<dbReference type="Pfam" id="PF14391">
    <property type="entry name" value="DUF4421"/>
    <property type="match status" value="1"/>
</dbReference>
<organism evidence="1 2">
    <name type="scientific">Panacibacter microcysteis</name>
    <dbReference type="NCBI Taxonomy" id="2793269"/>
    <lineage>
        <taxon>Bacteria</taxon>
        <taxon>Pseudomonadati</taxon>
        <taxon>Bacteroidota</taxon>
        <taxon>Chitinophagia</taxon>
        <taxon>Chitinophagales</taxon>
        <taxon>Chitinophagaceae</taxon>
        <taxon>Panacibacter</taxon>
    </lineage>
</organism>
<proteinExistence type="predicted"/>
<gene>
    <name evidence="1" type="ORF">I5907_18425</name>
</gene>